<dbReference type="Gene3D" id="1.25.40.10">
    <property type="entry name" value="Tetratricopeptide repeat domain"/>
    <property type="match status" value="1"/>
</dbReference>
<name>U4TH61_9LACO</name>
<dbReference type="InterPro" id="IPR001387">
    <property type="entry name" value="Cro/C1-type_HTH"/>
</dbReference>
<reference evidence="3" key="1">
    <citation type="journal article" date="2013" name="Genome Announc.">
        <title>Whole-Genome Sequencing of Lactobacillus shenzhenensis Strain LY-73T.</title>
        <authorList>
            <person name="Lin Z."/>
            <person name="Liu Z."/>
            <person name="Yang R."/>
            <person name="Zou Y."/>
            <person name="Wan D."/>
            <person name="Chen J."/>
            <person name="Guo M."/>
            <person name="Zhao J."/>
            <person name="Fang C."/>
            <person name="Yang R."/>
            <person name="Liu F."/>
        </authorList>
    </citation>
    <scope>NUCLEOTIDE SEQUENCE [LARGE SCALE GENOMIC DNA]</scope>
    <source>
        <strain evidence="3">LY-73</strain>
    </source>
</reference>
<dbReference type="SMART" id="SM00530">
    <property type="entry name" value="HTH_XRE"/>
    <property type="match status" value="1"/>
</dbReference>
<proteinExistence type="predicted"/>
<dbReference type="GO" id="GO:0003677">
    <property type="term" value="F:DNA binding"/>
    <property type="evidence" value="ECO:0007669"/>
    <property type="project" value="InterPro"/>
</dbReference>
<dbReference type="Proteomes" id="UP000030647">
    <property type="component" value="Unassembled WGS sequence"/>
</dbReference>
<sequence length="303" mass="33343">MPTININTLFRQQRELRGFSLHKLAKGIVSASTLSRFEQGKTQLSAVSFVRLVNRMQVDWTAFIPDEQANQMNAIQRVAALAEAGQGPALEQLLASATASREDNVILLCQLTLAHYFPNSRDTPDSQKLTAAVQSATARVMSATGYWSAFLLALAGELVYLTPLQSLPMLLTVNAAQFHTSEPQPTATFTAAALRIQLAGVLRLLRANHATDAQTAFQQFSDVPSGYAEEELTRSMIQALLANEPMAKASKRAETVNRILNGIVIMGDRRFLDEFIPQVLPILQQQQFVPQSAGVQQMLARYE</sequence>
<dbReference type="Pfam" id="PF01381">
    <property type="entry name" value="HTH_3"/>
    <property type="match status" value="1"/>
</dbReference>
<feature type="domain" description="HTH cro/C1-type" evidence="1">
    <location>
        <begin position="10"/>
        <end position="63"/>
    </location>
</feature>
<dbReference type="RefSeq" id="WP_022530585.1">
    <property type="nucleotide sequence ID" value="NZ_KI271604.1"/>
</dbReference>
<accession>U4TH61</accession>
<dbReference type="CDD" id="cd00093">
    <property type="entry name" value="HTH_XRE"/>
    <property type="match status" value="1"/>
</dbReference>
<dbReference type="HOGENOM" id="CLU_917614_0_0_9"/>
<dbReference type="eggNOG" id="COG1396">
    <property type="taxonomic scope" value="Bacteria"/>
</dbReference>
<evidence type="ECO:0000313" key="3">
    <source>
        <dbReference type="Proteomes" id="UP000030647"/>
    </source>
</evidence>
<dbReference type="SUPFAM" id="SSF47413">
    <property type="entry name" value="lambda repressor-like DNA-binding domains"/>
    <property type="match status" value="1"/>
</dbReference>
<dbReference type="AlphaFoldDB" id="U4TH61"/>
<protein>
    <recommendedName>
        <fullName evidence="1">HTH cro/C1-type domain-containing protein</fullName>
    </recommendedName>
</protein>
<gene>
    <name evidence="2" type="ORF">L248_1578</name>
</gene>
<evidence type="ECO:0000313" key="2">
    <source>
        <dbReference type="EMBL" id="ERL64136.1"/>
    </source>
</evidence>
<dbReference type="PROSITE" id="PS50943">
    <property type="entry name" value="HTH_CROC1"/>
    <property type="match status" value="1"/>
</dbReference>
<dbReference type="InterPro" id="IPR011990">
    <property type="entry name" value="TPR-like_helical_dom_sf"/>
</dbReference>
<evidence type="ECO:0000259" key="1">
    <source>
        <dbReference type="PROSITE" id="PS50943"/>
    </source>
</evidence>
<organism evidence="2 3">
    <name type="scientific">Schleiferilactobacillus shenzhenensis LY-73</name>
    <dbReference type="NCBI Taxonomy" id="1231336"/>
    <lineage>
        <taxon>Bacteria</taxon>
        <taxon>Bacillati</taxon>
        <taxon>Bacillota</taxon>
        <taxon>Bacilli</taxon>
        <taxon>Lactobacillales</taxon>
        <taxon>Lactobacillaceae</taxon>
        <taxon>Schleiferilactobacillus</taxon>
    </lineage>
</organism>
<dbReference type="STRING" id="1231336.L248_1578"/>
<dbReference type="EMBL" id="KI271604">
    <property type="protein sequence ID" value="ERL64136.1"/>
    <property type="molecule type" value="Genomic_DNA"/>
</dbReference>
<keyword evidence="3" id="KW-1185">Reference proteome</keyword>
<dbReference type="InterPro" id="IPR010982">
    <property type="entry name" value="Lambda_DNA-bd_dom_sf"/>
</dbReference>